<evidence type="ECO:0000256" key="3">
    <source>
        <dbReference type="ARBA" id="ARBA00022989"/>
    </source>
</evidence>
<dbReference type="GO" id="GO:0016020">
    <property type="term" value="C:membrane"/>
    <property type="evidence" value="ECO:0007669"/>
    <property type="project" value="UniProtKB-SubCell"/>
</dbReference>
<comment type="subcellular location">
    <subcellularLocation>
        <location evidence="1">Membrane</location>
        <topology evidence="1">Multi-pass membrane protein</topology>
    </subcellularLocation>
</comment>
<protein>
    <submittedName>
        <fullName evidence="7">Disrupted in renal carcinoma protein 2-like protein</fullName>
    </submittedName>
</protein>
<evidence type="ECO:0000256" key="6">
    <source>
        <dbReference type="SAM" id="Phobius"/>
    </source>
</evidence>
<evidence type="ECO:0000313" key="8">
    <source>
        <dbReference type="Proteomes" id="UP000762676"/>
    </source>
</evidence>
<evidence type="ECO:0000256" key="5">
    <source>
        <dbReference type="SAM" id="MobiDB-lite"/>
    </source>
</evidence>
<keyword evidence="4 6" id="KW-0472">Membrane</keyword>
<dbReference type="PANTHER" id="PTHR10924:SF27">
    <property type="entry name" value="SOLUTE CARRIER FAMILY 49 MEMBER 4"/>
    <property type="match status" value="1"/>
</dbReference>
<dbReference type="InterPro" id="IPR049680">
    <property type="entry name" value="FLVCR1-2_SLC49-like"/>
</dbReference>
<evidence type="ECO:0000256" key="4">
    <source>
        <dbReference type="ARBA" id="ARBA00023136"/>
    </source>
</evidence>
<feature type="compositionally biased region" description="Low complexity" evidence="5">
    <location>
        <begin position="178"/>
        <end position="193"/>
    </location>
</feature>
<feature type="region of interest" description="Disordered" evidence="5">
    <location>
        <begin position="251"/>
        <end position="314"/>
    </location>
</feature>
<feature type="region of interest" description="Disordered" evidence="5">
    <location>
        <begin position="540"/>
        <end position="637"/>
    </location>
</feature>
<gene>
    <name evidence="7" type="ORF">ElyMa_002473300</name>
</gene>
<keyword evidence="2 6" id="KW-0812">Transmembrane</keyword>
<evidence type="ECO:0000256" key="2">
    <source>
        <dbReference type="ARBA" id="ARBA00022692"/>
    </source>
</evidence>
<dbReference type="SUPFAM" id="SSF103473">
    <property type="entry name" value="MFS general substrate transporter"/>
    <property type="match status" value="1"/>
</dbReference>
<feature type="compositionally biased region" description="Basic residues" evidence="5">
    <location>
        <begin position="605"/>
        <end position="615"/>
    </location>
</feature>
<feature type="transmembrane region" description="Helical" evidence="6">
    <location>
        <begin position="824"/>
        <end position="844"/>
    </location>
</feature>
<proteinExistence type="predicted"/>
<feature type="compositionally biased region" description="Polar residues" evidence="5">
    <location>
        <begin position="459"/>
        <end position="487"/>
    </location>
</feature>
<feature type="compositionally biased region" description="Basic and acidic residues" evidence="5">
    <location>
        <begin position="334"/>
        <end position="352"/>
    </location>
</feature>
<comment type="caution">
    <text evidence="7">The sequence shown here is derived from an EMBL/GenBank/DDBJ whole genome shotgun (WGS) entry which is preliminary data.</text>
</comment>
<feature type="compositionally biased region" description="Basic and acidic residues" evidence="5">
    <location>
        <begin position="551"/>
        <end position="572"/>
    </location>
</feature>
<dbReference type="InterPro" id="IPR036259">
    <property type="entry name" value="MFS_trans_sf"/>
</dbReference>
<reference evidence="7 8" key="1">
    <citation type="journal article" date="2021" name="Elife">
        <title>Chloroplast acquisition without the gene transfer in kleptoplastic sea slugs, Plakobranchus ocellatus.</title>
        <authorList>
            <person name="Maeda T."/>
            <person name="Takahashi S."/>
            <person name="Yoshida T."/>
            <person name="Shimamura S."/>
            <person name="Takaki Y."/>
            <person name="Nagai Y."/>
            <person name="Toyoda A."/>
            <person name="Suzuki Y."/>
            <person name="Arimoto A."/>
            <person name="Ishii H."/>
            <person name="Satoh N."/>
            <person name="Nishiyama T."/>
            <person name="Hasebe M."/>
            <person name="Maruyama T."/>
            <person name="Minagawa J."/>
            <person name="Obokata J."/>
            <person name="Shigenobu S."/>
        </authorList>
    </citation>
    <scope>NUCLEOTIDE SEQUENCE [LARGE SCALE GENOMIC DNA]</scope>
</reference>
<dbReference type="AlphaFoldDB" id="A0AAV4GMG4"/>
<dbReference type="PANTHER" id="PTHR10924">
    <property type="entry name" value="MAJOR FACILITATOR SUPERFAMILY PROTEIN-RELATED"/>
    <property type="match status" value="1"/>
</dbReference>
<dbReference type="Proteomes" id="UP000762676">
    <property type="component" value="Unassembled WGS sequence"/>
</dbReference>
<dbReference type="EMBL" id="BMAT01005056">
    <property type="protein sequence ID" value="GFR86659.1"/>
    <property type="molecule type" value="Genomic_DNA"/>
</dbReference>
<feature type="compositionally biased region" description="Acidic residues" evidence="5">
    <location>
        <begin position="758"/>
        <end position="768"/>
    </location>
</feature>
<evidence type="ECO:0000256" key="1">
    <source>
        <dbReference type="ARBA" id="ARBA00004141"/>
    </source>
</evidence>
<feature type="transmembrane region" description="Helical" evidence="6">
    <location>
        <begin position="784"/>
        <end position="804"/>
    </location>
</feature>
<name>A0AAV4GMG4_9GAST</name>
<organism evidence="7 8">
    <name type="scientific">Elysia marginata</name>
    <dbReference type="NCBI Taxonomy" id="1093978"/>
    <lineage>
        <taxon>Eukaryota</taxon>
        <taxon>Metazoa</taxon>
        <taxon>Spiralia</taxon>
        <taxon>Lophotrochozoa</taxon>
        <taxon>Mollusca</taxon>
        <taxon>Gastropoda</taxon>
        <taxon>Heterobranchia</taxon>
        <taxon>Euthyneura</taxon>
        <taxon>Panpulmonata</taxon>
        <taxon>Sacoglossa</taxon>
        <taxon>Placobranchoidea</taxon>
        <taxon>Plakobranchidae</taxon>
        <taxon>Elysia</taxon>
    </lineage>
</organism>
<feature type="region of interest" description="Disordered" evidence="5">
    <location>
        <begin position="431"/>
        <end position="495"/>
    </location>
</feature>
<accession>A0AAV4GMG4</accession>
<evidence type="ECO:0000313" key="7">
    <source>
        <dbReference type="EMBL" id="GFR86659.1"/>
    </source>
</evidence>
<feature type="region of interest" description="Disordered" evidence="5">
    <location>
        <begin position="332"/>
        <end position="371"/>
    </location>
</feature>
<feature type="region of interest" description="Disordered" evidence="5">
    <location>
        <begin position="176"/>
        <end position="234"/>
    </location>
</feature>
<feature type="compositionally biased region" description="Polar residues" evidence="5">
    <location>
        <begin position="212"/>
        <end position="234"/>
    </location>
</feature>
<feature type="region of interest" description="Disordered" evidence="5">
    <location>
        <begin position="669"/>
        <end position="769"/>
    </location>
</feature>
<feature type="compositionally biased region" description="Basic and acidic residues" evidence="5">
    <location>
        <begin position="1"/>
        <end position="13"/>
    </location>
</feature>
<feature type="region of interest" description="Disordered" evidence="5">
    <location>
        <begin position="1"/>
        <end position="43"/>
    </location>
</feature>
<keyword evidence="3 6" id="KW-1133">Transmembrane helix</keyword>
<keyword evidence="8" id="KW-1185">Reference proteome</keyword>
<sequence>MEKDAAVGKDRLSRSRLSAGGTALAEPPAEQTSLMSVPGATHGDQAFQTVEKVPETETSESGLVQSAVDISSGAPGHQGEILPGDSEVVPPGPFPRGTLAESGTVCRPVNCHNTESQLDLSFTPVVAYEGSTARPPLPRSFPTLPANTTDDAKLVDHYEHTLGLSASSLDRARFDHMSPLNSSQDPPQSQQLPEVASSQNSLITGPEPPSTHPQASLGNSSSGRRTTPSLNSSPLELGLVDQLAELGLPKQEENVRSSPSDIKTLASATSSGGSHSHEGSAEVKAVPGTSGSPLTPADQLENSQEEVSDSQPPQSLKDILANIVLEEQVITIKLHRDPPHPRRSQRRGERLSRSRVGPASGTGVLAPHSEDQITYLSTADRRGRPVTHRAVSNIETRHDIDAFLTQADISYSTPSNSFQDAGQQAVQNGICVDVHPDPSPSSDMRRTTSDGAFSRDDNQPTPGSSRQGRQNITRLTHSGRPKSNPTAANEERMKRFNIVVQRTGRRSAPVFSRRGFGTAEFWNSGQTSINRAILKQIFSRPPSSASGRRSRAADRDRFGRERSLSVGAERRGQRTNRLLSDGNARQDLPGGRASAPLDRGVTSTGKRKKPSRRKMASYGSMEERGPSCNSLVPEADDDGANVMSSRYARERDIWRDETDDLLEEEVFRNGRSPRAHGPGIKGGFGVRSQKRATPRSLAQDPTNYGLVPADAGSIPRPISVQEQETSSEVVPVIASKTRRRGRKSEEDGDKQDASGSESESESSEDDETAALLKDTKTEIYKRRWYLLFLFSMMALIWNAIWSTWGPIAQSAKQVYSWGDGDIAMFTWLGNLPFLVTMFPIAYLMDVKGEKMTLTSQKDLDFIRDIAENRDEWRTFIAEIRRGAAEALRSDDPISERL</sequence>
<feature type="compositionally biased region" description="Basic and acidic residues" evidence="5">
    <location>
        <begin position="443"/>
        <end position="458"/>
    </location>
</feature>